<name>A0A0B7A2L4_9EUPU</name>
<reference evidence="1" key="1">
    <citation type="submission" date="2014-12" db="EMBL/GenBank/DDBJ databases">
        <title>Insight into the proteome of Arion vulgaris.</title>
        <authorList>
            <person name="Aradska J."/>
            <person name="Bulat T."/>
            <person name="Smidak R."/>
            <person name="Sarate P."/>
            <person name="Gangsoo J."/>
            <person name="Sialana F."/>
            <person name="Bilban M."/>
            <person name="Lubec G."/>
        </authorList>
    </citation>
    <scope>NUCLEOTIDE SEQUENCE</scope>
    <source>
        <tissue evidence="1">Skin</tissue>
    </source>
</reference>
<sequence>MGPHKRAKLDIMNKLPRVYKAANFLAFSTNRGIYKDDKLKQNVPINKHMIKPKILCFFVKLGSNGSDCASINQPLAASV</sequence>
<evidence type="ECO:0000313" key="1">
    <source>
        <dbReference type="EMBL" id="CEK74205.1"/>
    </source>
</evidence>
<proteinExistence type="predicted"/>
<gene>
    <name evidence="1" type="primary">ORF90089</name>
</gene>
<dbReference type="EMBL" id="HACG01027340">
    <property type="protein sequence ID" value="CEK74205.1"/>
    <property type="molecule type" value="Transcribed_RNA"/>
</dbReference>
<organism evidence="1">
    <name type="scientific">Arion vulgaris</name>
    <dbReference type="NCBI Taxonomy" id="1028688"/>
    <lineage>
        <taxon>Eukaryota</taxon>
        <taxon>Metazoa</taxon>
        <taxon>Spiralia</taxon>
        <taxon>Lophotrochozoa</taxon>
        <taxon>Mollusca</taxon>
        <taxon>Gastropoda</taxon>
        <taxon>Heterobranchia</taxon>
        <taxon>Euthyneura</taxon>
        <taxon>Panpulmonata</taxon>
        <taxon>Eupulmonata</taxon>
        <taxon>Stylommatophora</taxon>
        <taxon>Helicina</taxon>
        <taxon>Arionoidea</taxon>
        <taxon>Arionidae</taxon>
        <taxon>Arion</taxon>
    </lineage>
</organism>
<dbReference type="AlphaFoldDB" id="A0A0B7A2L4"/>
<protein>
    <submittedName>
        <fullName evidence="1">Uncharacterized protein</fullName>
    </submittedName>
</protein>
<accession>A0A0B7A2L4</accession>